<evidence type="ECO:0000313" key="2">
    <source>
        <dbReference type="Proteomes" id="UP000770785"/>
    </source>
</evidence>
<reference evidence="1 2" key="1">
    <citation type="submission" date="2020-03" db="EMBL/GenBank/DDBJ databases">
        <title>Genomic Encyclopedia of Type Strains, Phase IV (KMG-IV): sequencing the most valuable type-strain genomes for metagenomic binning, comparative biology and taxonomic classification.</title>
        <authorList>
            <person name="Goeker M."/>
        </authorList>
    </citation>
    <scope>NUCLEOTIDE SEQUENCE [LARGE SCALE GENOMIC DNA]</scope>
    <source>
        <strain evidence="1 2">DSM 105096</strain>
    </source>
</reference>
<dbReference type="RefSeq" id="WP_168038898.1">
    <property type="nucleotide sequence ID" value="NZ_JAATJH010000005.1"/>
</dbReference>
<evidence type="ECO:0000313" key="1">
    <source>
        <dbReference type="EMBL" id="NJC27629.1"/>
    </source>
</evidence>
<dbReference type="Proteomes" id="UP000770785">
    <property type="component" value="Unassembled WGS sequence"/>
</dbReference>
<name>A0ABX0XFH9_9BACT</name>
<protein>
    <submittedName>
        <fullName evidence="1">Uncharacterized protein</fullName>
    </submittedName>
</protein>
<proteinExistence type="predicted"/>
<comment type="caution">
    <text evidence="1">The sequence shown here is derived from an EMBL/GenBank/DDBJ whole genome shotgun (WGS) entry which is preliminary data.</text>
</comment>
<sequence>MSVIYLNKGIYGYSYTPYGGVDSNDIIKGSLQDTDKNELIDRIKNQFSNYTLKWKDVYTKLAIFDSLDKINHYQFGKGSVPIIKLEAKTEPLYPKVMIIECPNGQKPRIGGQAIFVECLGGGGSVADLSPDPPTCNDYSRYAQTQYQRSFPAKKNEDEILKDVVSSIEEQIEKGEESFALITENIKTRVTNGGKELITRAKIKAAFSNNGLPELDEKTISVMLGIKVDHEK</sequence>
<dbReference type="EMBL" id="JAATJH010000005">
    <property type="protein sequence ID" value="NJC27629.1"/>
    <property type="molecule type" value="Genomic_DNA"/>
</dbReference>
<accession>A0ABX0XFH9</accession>
<organism evidence="1 2">
    <name type="scientific">Neolewinella antarctica</name>
    <dbReference type="NCBI Taxonomy" id="442734"/>
    <lineage>
        <taxon>Bacteria</taxon>
        <taxon>Pseudomonadati</taxon>
        <taxon>Bacteroidota</taxon>
        <taxon>Saprospiria</taxon>
        <taxon>Saprospirales</taxon>
        <taxon>Lewinellaceae</taxon>
        <taxon>Neolewinella</taxon>
    </lineage>
</organism>
<gene>
    <name evidence="1" type="ORF">GGR27_003146</name>
</gene>
<keyword evidence="2" id="KW-1185">Reference proteome</keyword>